<reference evidence="2 3" key="1">
    <citation type="journal article" date="2015" name="Nature">
        <title>rRNA introns, odd ribosomes, and small enigmatic genomes across a large radiation of phyla.</title>
        <authorList>
            <person name="Brown C.T."/>
            <person name="Hug L.A."/>
            <person name="Thomas B.C."/>
            <person name="Sharon I."/>
            <person name="Castelle C.J."/>
            <person name="Singh A."/>
            <person name="Wilkins M.J."/>
            <person name="Williams K.H."/>
            <person name="Banfield J.F."/>
        </authorList>
    </citation>
    <scope>NUCLEOTIDE SEQUENCE [LARGE SCALE GENOMIC DNA]</scope>
</reference>
<gene>
    <name evidence="2" type="ORF">UV41_C0006G0019</name>
</gene>
<sequence length="340" mass="37753">MPKNPKVSLVKSPDSYSGVTTALKLIEKEVKLALKGKKRVLIKPNMVSVRHPLASTPVEAVRAVLDFLLPFVKSEIIIAEGSAENTEKAFKRLGFYNLKRGYKIKFVDLNKDKVGKEVKIMDAAGYPVKVDIAKTIINADFIISITRPKTHNTGVVTLSLKNLLVGSIFERWKIHQGMRFHSNLLSISKAIKPHLSVIDGTVSMEGEGPAFGTPKKTNFAVAGLDPLAVDSLVTSLMGFNLKDVGYLKLMDDNRIGQGDLSKIVVLGEKPGKFQYRFKPHPTHKRQILWQNLNLPPKTLISKIIGLTLGKVKKMIPGRLIIEMQEIGPLRQFVTRIQNGF</sequence>
<proteinExistence type="predicted"/>
<dbReference type="InterPro" id="IPR007160">
    <property type="entry name" value="DUF362"/>
</dbReference>
<dbReference type="Pfam" id="PF04015">
    <property type="entry name" value="DUF362"/>
    <property type="match status" value="1"/>
</dbReference>
<dbReference type="Proteomes" id="UP000034785">
    <property type="component" value="Unassembled WGS sequence"/>
</dbReference>
<comment type="caution">
    <text evidence="2">The sequence shown here is derived from an EMBL/GenBank/DDBJ whole genome shotgun (WGS) entry which is preliminary data.</text>
</comment>
<feature type="domain" description="DUF362" evidence="1">
    <location>
        <begin position="40"/>
        <end position="233"/>
    </location>
</feature>
<organism evidence="2 3">
    <name type="scientific">Candidatus Daviesbacteria bacterium GW2011_GWA2_42_7</name>
    <dbReference type="NCBI Taxonomy" id="1618425"/>
    <lineage>
        <taxon>Bacteria</taxon>
        <taxon>Candidatus Daviesiibacteriota</taxon>
    </lineage>
</organism>
<evidence type="ECO:0000313" key="2">
    <source>
        <dbReference type="EMBL" id="KKS71067.1"/>
    </source>
</evidence>
<evidence type="ECO:0000259" key="1">
    <source>
        <dbReference type="Pfam" id="PF04015"/>
    </source>
</evidence>
<accession>A0A0G1BCM4</accession>
<evidence type="ECO:0000313" key="3">
    <source>
        <dbReference type="Proteomes" id="UP000034785"/>
    </source>
</evidence>
<dbReference type="AlphaFoldDB" id="A0A0G1BCM4"/>
<name>A0A0G1BCM4_9BACT</name>
<protein>
    <recommendedName>
        <fullName evidence="1">DUF362 domain-containing protein</fullName>
    </recommendedName>
</protein>
<dbReference type="EMBL" id="LCEJ01000006">
    <property type="protein sequence ID" value="KKS71067.1"/>
    <property type="molecule type" value="Genomic_DNA"/>
</dbReference>